<name>A0ACB6F7C6_9PLEO</name>
<organism evidence="1 2">
    <name type="scientific">Alternaria gaisen</name>
    <dbReference type="NCBI Taxonomy" id="167740"/>
    <lineage>
        <taxon>Eukaryota</taxon>
        <taxon>Fungi</taxon>
        <taxon>Dikarya</taxon>
        <taxon>Ascomycota</taxon>
        <taxon>Pezizomycotina</taxon>
        <taxon>Dothideomycetes</taxon>
        <taxon>Pleosporomycetidae</taxon>
        <taxon>Pleosporales</taxon>
        <taxon>Pleosporineae</taxon>
        <taxon>Pleosporaceae</taxon>
        <taxon>Alternaria</taxon>
        <taxon>Alternaria sect. Alternaria</taxon>
    </lineage>
</organism>
<keyword evidence="2" id="KW-1185">Reference proteome</keyword>
<accession>A0ACB6F7C6</accession>
<dbReference type="Proteomes" id="UP000293547">
    <property type="component" value="Unassembled WGS sequence"/>
</dbReference>
<reference evidence="1 2" key="1">
    <citation type="journal article" date="2019" name="bioRxiv">
        <title>Genomics, evolutionary history and diagnostics of the Alternaria alternata species group including apple and Asian pear pathotypes.</title>
        <authorList>
            <person name="Armitage A.D."/>
            <person name="Cockerton H.M."/>
            <person name="Sreenivasaprasad S."/>
            <person name="Woodhall J.W."/>
            <person name="Lane C.R."/>
            <person name="Harrison R.J."/>
            <person name="Clarkson J.P."/>
        </authorList>
    </citation>
    <scope>NUCLEOTIDE SEQUENCE [LARGE SCALE GENOMIC DNA]</scope>
    <source>
        <strain evidence="1 2">FERA 650</strain>
    </source>
</reference>
<evidence type="ECO:0000313" key="2">
    <source>
        <dbReference type="Proteomes" id="UP000293547"/>
    </source>
</evidence>
<comment type="caution">
    <text evidence="1">The sequence shown here is derived from an EMBL/GenBank/DDBJ whole genome shotgun (WGS) entry which is preliminary data.</text>
</comment>
<dbReference type="EMBL" id="PDWZ02000013">
    <property type="protein sequence ID" value="KAB2100282.1"/>
    <property type="molecule type" value="Genomic_DNA"/>
</dbReference>
<evidence type="ECO:0000313" key="1">
    <source>
        <dbReference type="EMBL" id="KAB2100282.1"/>
    </source>
</evidence>
<proteinExistence type="predicted"/>
<gene>
    <name evidence="1" type="ORF">AG0111_0g11489</name>
</gene>
<sequence>MKNLAKTEELSFFQDKKPGRYVPYMRNLKEYWRVEDNMKKFVVDRNEAQSMATGQETTSGLTGSPKAKRNIAEISSDHDKVSKEKDADAMDDDGETNVLEANDAASKRFCNALTEMEERAAMKEKRGRRADDTGGSDRMKRSRE</sequence>
<protein>
    <submittedName>
        <fullName evidence="1">Uncharacterized protein</fullName>
    </submittedName>
</protein>